<feature type="compositionally biased region" description="Polar residues" evidence="1">
    <location>
        <begin position="85"/>
        <end position="94"/>
    </location>
</feature>
<feature type="compositionally biased region" description="Polar residues" evidence="1">
    <location>
        <begin position="628"/>
        <end position="637"/>
    </location>
</feature>
<evidence type="ECO:0000256" key="1">
    <source>
        <dbReference type="SAM" id="MobiDB-lite"/>
    </source>
</evidence>
<feature type="compositionally biased region" description="Polar residues" evidence="1">
    <location>
        <begin position="723"/>
        <end position="740"/>
    </location>
</feature>
<reference evidence="2" key="1">
    <citation type="journal article" date="2020" name="bioRxiv">
        <title>Whole genome comparisons of ergot fungi reveals the divergence and evolution of species within the genus Claviceps are the result of varying mechanisms driving genome evolution and host range expansion.</title>
        <authorList>
            <person name="Wyka S.A."/>
            <person name="Mondo S.J."/>
            <person name="Liu M."/>
            <person name="Dettman J."/>
            <person name="Nalam V."/>
            <person name="Broders K.D."/>
        </authorList>
    </citation>
    <scope>NUCLEOTIDE SEQUENCE</scope>
    <source>
        <strain evidence="2">CCC 489</strain>
    </source>
</reference>
<feature type="compositionally biased region" description="Low complexity" evidence="1">
    <location>
        <begin position="100"/>
        <end position="111"/>
    </location>
</feature>
<protein>
    <recommendedName>
        <fullName evidence="4">Methyltransferase type 11 domain-containing protein</fullName>
    </recommendedName>
</protein>
<feature type="compositionally biased region" description="Polar residues" evidence="1">
    <location>
        <begin position="650"/>
        <end position="695"/>
    </location>
</feature>
<feature type="region of interest" description="Disordered" evidence="1">
    <location>
        <begin position="626"/>
        <end position="695"/>
    </location>
</feature>
<dbReference type="CDD" id="cd02440">
    <property type="entry name" value="AdoMet_MTases"/>
    <property type="match status" value="1"/>
</dbReference>
<feature type="region of interest" description="Disordered" evidence="1">
    <location>
        <begin position="985"/>
        <end position="1007"/>
    </location>
</feature>
<feature type="region of interest" description="Disordered" evidence="1">
    <location>
        <begin position="859"/>
        <end position="915"/>
    </location>
</feature>
<dbReference type="Gene3D" id="3.40.50.150">
    <property type="entry name" value="Vaccinia Virus protein VP39"/>
    <property type="match status" value="1"/>
</dbReference>
<feature type="region of interest" description="Disordered" evidence="1">
    <location>
        <begin position="1"/>
        <end position="168"/>
    </location>
</feature>
<feature type="region of interest" description="Disordered" evidence="1">
    <location>
        <begin position="453"/>
        <end position="480"/>
    </location>
</feature>
<feature type="region of interest" description="Disordered" evidence="1">
    <location>
        <begin position="1385"/>
        <end position="1406"/>
    </location>
</feature>
<feature type="compositionally biased region" description="Low complexity" evidence="1">
    <location>
        <begin position="993"/>
        <end position="1007"/>
    </location>
</feature>
<feature type="compositionally biased region" description="Basic and acidic residues" evidence="1">
    <location>
        <begin position="16"/>
        <end position="28"/>
    </location>
</feature>
<feature type="compositionally biased region" description="Polar residues" evidence="1">
    <location>
        <begin position="865"/>
        <end position="881"/>
    </location>
</feature>
<accession>A0A8K0J838</accession>
<feature type="compositionally biased region" description="Polar residues" evidence="1">
    <location>
        <begin position="430"/>
        <end position="441"/>
    </location>
</feature>
<comment type="caution">
    <text evidence="2">The sequence shown here is derived from an EMBL/GenBank/DDBJ whole genome shotgun (WGS) entry which is preliminary data.</text>
</comment>
<feature type="compositionally biased region" description="Polar residues" evidence="1">
    <location>
        <begin position="265"/>
        <end position="277"/>
    </location>
</feature>
<dbReference type="SUPFAM" id="SSF53335">
    <property type="entry name" value="S-adenosyl-L-methionine-dependent methyltransferases"/>
    <property type="match status" value="1"/>
</dbReference>
<dbReference type="InterPro" id="IPR029063">
    <property type="entry name" value="SAM-dependent_MTases_sf"/>
</dbReference>
<feature type="region of interest" description="Disordered" evidence="1">
    <location>
        <begin position="711"/>
        <end position="743"/>
    </location>
</feature>
<name>A0A8K0J838_9HYPO</name>
<feature type="compositionally biased region" description="Low complexity" evidence="1">
    <location>
        <begin position="882"/>
        <end position="896"/>
    </location>
</feature>
<organism evidence="2 3">
    <name type="scientific">Claviceps africana</name>
    <dbReference type="NCBI Taxonomy" id="83212"/>
    <lineage>
        <taxon>Eukaryota</taxon>
        <taxon>Fungi</taxon>
        <taxon>Dikarya</taxon>
        <taxon>Ascomycota</taxon>
        <taxon>Pezizomycotina</taxon>
        <taxon>Sordariomycetes</taxon>
        <taxon>Hypocreomycetidae</taxon>
        <taxon>Hypocreales</taxon>
        <taxon>Clavicipitaceae</taxon>
        <taxon>Claviceps</taxon>
    </lineage>
</organism>
<evidence type="ECO:0000313" key="2">
    <source>
        <dbReference type="EMBL" id="KAG5926934.1"/>
    </source>
</evidence>
<dbReference type="EMBL" id="SRPY01000223">
    <property type="protein sequence ID" value="KAG5926934.1"/>
    <property type="molecule type" value="Genomic_DNA"/>
</dbReference>
<feature type="region of interest" description="Disordered" evidence="1">
    <location>
        <begin position="248"/>
        <end position="308"/>
    </location>
</feature>
<dbReference type="OrthoDB" id="5382952at2759"/>
<feature type="compositionally biased region" description="Basic and acidic residues" evidence="1">
    <location>
        <begin position="346"/>
        <end position="361"/>
    </location>
</feature>
<feature type="region of interest" description="Disordered" evidence="1">
    <location>
        <begin position="334"/>
        <end position="441"/>
    </location>
</feature>
<evidence type="ECO:0000313" key="3">
    <source>
        <dbReference type="Proteomes" id="UP000811619"/>
    </source>
</evidence>
<feature type="compositionally biased region" description="Polar residues" evidence="1">
    <location>
        <begin position="138"/>
        <end position="148"/>
    </location>
</feature>
<feature type="region of interest" description="Disordered" evidence="1">
    <location>
        <begin position="564"/>
        <end position="605"/>
    </location>
</feature>
<feature type="compositionally biased region" description="Low complexity" evidence="1">
    <location>
        <begin position="585"/>
        <end position="605"/>
    </location>
</feature>
<feature type="compositionally biased region" description="Polar residues" evidence="1">
    <location>
        <begin position="465"/>
        <end position="477"/>
    </location>
</feature>
<proteinExistence type="predicted"/>
<keyword evidence="3" id="KW-1185">Reference proteome</keyword>
<feature type="compositionally biased region" description="Basic and acidic residues" evidence="1">
    <location>
        <begin position="1390"/>
        <end position="1405"/>
    </location>
</feature>
<sequence length="1478" mass="160812">MTSLKTGYGLPARPSDGYRPRKSEDDIPRGAMPGSMNRTGSKDMGMHSRSGFQTSPSSHVINKTSETRTPSGSALPRSARRSRSDPQNKASSEISKSHRQTGSGSSSSMRSFDNASKATRVLDKQVRPTVPREPGSLHQASGASSPSISAHPFQGPADAGLGIQYDREATESPAQMGVLEAVKARKSLSQPAAIYPELDRYRDFQPPSQPIGRREIDILCRSATHDLSPPTPLSLWFSGSSQIRAVSASPSTKFSESPGPGPYSRDTTPASLSSQSPVFVAPNRVGAPYRATRQHSASSIRPPLTRRRAESFSNELGIDTEALDPTGLASVCESLASSSSNSTVKEGARTVGKEKTKEDRLPPSPPTPPSKLSSQTFDQPRDANEQPNMISRRQNRPQEVFSSIPQSPPSKDVPPLSQKSPPARPRRHNTPSMDSQLSTATPTVIQSNLTSAMRGAKEHGGANIGSMSPSRSTTSLPQIRKKSSISNLYSLERVRAFTSSRSRSSIDLQLKGATESSILAQSSQASTQTTSRTRFPFFGRKRTSSEDVAKADKKMEQKSFVRKGPVAGTGHEGYGRVGAVRRRSGSGSALPHKVTSPQSSFDSLTSSDSFLADRVNPVIISGGEVVENRNTSSSSSRPDPFYAGSARPGTDSNMSPGRSSLTRVTTSSPTARSPLLSSQVHSTRRPSNSSAPEGIATQSSLAFRRSMQRLQSVPDTPLRLPQPINTGRNASSESPLTSFDTGILSDGSSHIELQRATSGESSALHPVLKKVQKIPLSSRKWNIFSRSHNQINAEKSRAKEQIAATVRAVVKRPVAFYTIIDATDHRNERAEIPRADVQRDLKEADLQPQSANIRAAAEDMFPLQRPSTPQRYDSSPYQSWLSPSANTSTTTISSSSAVDYSHSMSSGRPSRLARVGRIPQVVKKRQGSSSPQSFSRPFQVIRNTVPEPSMDDLTFHGKNHPVFNTTLSGFMASPGARSGRKEVLAMSPRKNSESTMYTSSSSSAGGMSFATTTAVVPNPEDPPIEDEVWDEYNDLLGDDSVQEPKSPASWKGAPFHLETDQSKLTKQKALDFSKLSNDSHNKSATFYEASEDRNCYSGSVTGRIPTALLRPGSHGSTTDRMPGPVVVDYGGSKSLVRAAREFTSKRSSSSSCQTLFSDCSACSSSAKDGTSLAQVNLRVGSMTVSKWLTFGHVLFSEIRHQLNHVETSAKGHSILVIDGLGNDDWSFYAAETYPSASFFNLSPRAPLPPALKNDPKRFPLSPPNHHQVQYTSHLDKFPFASQSFDGVVYRFPPVAPESHYRNIISEARRVLRPEGYIELSVLDFDLIHMGNRGRRTVRRLKERIRLQDPETSFASTADLIVRLLGKGGFAKIKAARVGVPVASSIAQPGTHERSDESELDKKKEQPSLVEMMNDKSLSGDENITKTVTRVGRWWYTRCYENATGLTKQKSIWDDRSLLSECEQHRTSLKLMVCCARAI</sequence>
<evidence type="ECO:0008006" key="4">
    <source>
        <dbReference type="Google" id="ProtNLM"/>
    </source>
</evidence>
<dbReference type="Proteomes" id="UP000811619">
    <property type="component" value="Unassembled WGS sequence"/>
</dbReference>
<feature type="compositionally biased region" description="Polar residues" evidence="1">
    <location>
        <begin position="50"/>
        <end position="69"/>
    </location>
</feature>
<gene>
    <name evidence="2" type="ORF">E4U42_002781</name>
</gene>